<organism evidence="2 3">
    <name type="scientific">Paenibacillus auburnensis</name>
    <dbReference type="NCBI Taxonomy" id="2905649"/>
    <lineage>
        <taxon>Bacteria</taxon>
        <taxon>Bacillati</taxon>
        <taxon>Bacillota</taxon>
        <taxon>Bacilli</taxon>
        <taxon>Bacillales</taxon>
        <taxon>Paenibacillaceae</taxon>
        <taxon>Paenibacillus</taxon>
    </lineage>
</organism>
<feature type="transmembrane region" description="Helical" evidence="1">
    <location>
        <begin position="453"/>
        <end position="472"/>
    </location>
</feature>
<feature type="transmembrane region" description="Helical" evidence="1">
    <location>
        <begin position="377"/>
        <end position="395"/>
    </location>
</feature>
<feature type="transmembrane region" description="Helical" evidence="1">
    <location>
        <begin position="165"/>
        <end position="191"/>
    </location>
</feature>
<accession>A0ABM9CEB3</accession>
<feature type="transmembrane region" description="Helical" evidence="1">
    <location>
        <begin position="493"/>
        <end position="512"/>
    </location>
</feature>
<keyword evidence="1" id="KW-1133">Transmembrane helix</keyword>
<evidence type="ECO:0000313" key="3">
    <source>
        <dbReference type="Proteomes" id="UP000838324"/>
    </source>
</evidence>
<evidence type="ECO:0008006" key="4">
    <source>
        <dbReference type="Google" id="ProtNLM"/>
    </source>
</evidence>
<dbReference type="EMBL" id="CAKMMG010000004">
    <property type="protein sequence ID" value="CAH1210020.1"/>
    <property type="molecule type" value="Genomic_DNA"/>
</dbReference>
<dbReference type="RefSeq" id="WP_236335039.1">
    <property type="nucleotide sequence ID" value="NZ_CAKMMG010000004.1"/>
</dbReference>
<gene>
    <name evidence="2" type="ORF">PAECIP111892_03381</name>
</gene>
<keyword evidence="1" id="KW-0812">Transmembrane</keyword>
<feature type="transmembrane region" description="Helical" evidence="1">
    <location>
        <begin position="61"/>
        <end position="79"/>
    </location>
</feature>
<reference evidence="2" key="1">
    <citation type="submission" date="2022-01" db="EMBL/GenBank/DDBJ databases">
        <authorList>
            <person name="Criscuolo A."/>
        </authorList>
    </citation>
    <scope>NUCLEOTIDE SEQUENCE</scope>
    <source>
        <strain evidence="2">CIP111892</strain>
    </source>
</reference>
<keyword evidence="1" id="KW-0472">Membrane</keyword>
<name>A0ABM9CEB3_9BACL</name>
<feature type="transmembrane region" description="Helical" evidence="1">
    <location>
        <begin position="518"/>
        <end position="537"/>
    </location>
</feature>
<evidence type="ECO:0000313" key="2">
    <source>
        <dbReference type="EMBL" id="CAH1210020.1"/>
    </source>
</evidence>
<feature type="transmembrane region" description="Helical" evidence="1">
    <location>
        <begin position="426"/>
        <end position="447"/>
    </location>
</feature>
<feature type="transmembrane region" description="Helical" evidence="1">
    <location>
        <begin position="85"/>
        <end position="105"/>
    </location>
</feature>
<proteinExistence type="predicted"/>
<comment type="caution">
    <text evidence="2">The sequence shown here is derived from an EMBL/GenBank/DDBJ whole genome shotgun (WGS) entry which is preliminary data.</text>
</comment>
<keyword evidence="3" id="KW-1185">Reference proteome</keyword>
<protein>
    <recommendedName>
        <fullName evidence="4">ABC transporter permease</fullName>
    </recommendedName>
</protein>
<dbReference type="Proteomes" id="UP000838324">
    <property type="component" value="Unassembled WGS sequence"/>
</dbReference>
<feature type="transmembrane region" description="Helical" evidence="1">
    <location>
        <begin position="203"/>
        <end position="222"/>
    </location>
</feature>
<evidence type="ECO:0000256" key="1">
    <source>
        <dbReference type="SAM" id="Phobius"/>
    </source>
</evidence>
<feature type="transmembrane region" description="Helical" evidence="1">
    <location>
        <begin position="265"/>
        <end position="286"/>
    </location>
</feature>
<feature type="transmembrane region" description="Helical" evidence="1">
    <location>
        <begin position="138"/>
        <end position="159"/>
    </location>
</feature>
<sequence length="552" mass="63195">MNDFFVLRLLDRLQGGFRRMGVDYPVLRSILQLKLTMDGRRTPTVLAGGKESKQNTDGSPFRIQWIYLLLGLALIAFVVPEGNYLFSMSIAFGIAMFMISTTLISDFSSVMLDLRDKNILFVRPVNRRTLNMAKSLHIMIYLFTLTLTIMGPSLLVSLFRQGVLFFLIYAAEVILMDCLILVFTGLIYLLILRVFDGEKLKDIINYVQIILSIGITVGYQLISRLFDMADLSISFKPAWWQYFLAPVWFASPFERLLGETRSSNLTVMAVLALVIPVLLLAVYIKLMPLFERSLQKLAEQGVGGKDSGRLPRRLSEIVCRSKEEAMFFRFTWSMMRNERDFKLKVYPTFGLSLILPFIFIFNSLSSGKMDAVRNSRAFLFIYFSALLMMTAVQMLRYSTSYKAAWIYKAIPIRETAPVYRGMLKAAVLRLLLPLFVIESAIFLWLFGVRLVPHLIIVLLSLLVYSVLCFRLLPKALPFSEKYSAARQKDFTGSAFLQLFILILFAGLHYLVTLIPFGIYIYAPILVIANWWIWSVSFSDAVSEPRQIPTLRL</sequence>
<feature type="transmembrane region" description="Helical" evidence="1">
    <location>
        <begin position="345"/>
        <end position="365"/>
    </location>
</feature>